<feature type="compositionally biased region" description="Low complexity" evidence="1">
    <location>
        <begin position="727"/>
        <end position="747"/>
    </location>
</feature>
<protein>
    <submittedName>
        <fullName evidence="2 3">Uncharacterized protein</fullName>
    </submittedName>
</protein>
<evidence type="ECO:0000313" key="2">
    <source>
        <dbReference type="EMBL" id="ESO06235.1"/>
    </source>
</evidence>
<keyword evidence="4" id="KW-1185">Reference proteome</keyword>
<feature type="compositionally biased region" description="Low complexity" evidence="1">
    <location>
        <begin position="697"/>
        <end position="715"/>
    </location>
</feature>
<feature type="region of interest" description="Disordered" evidence="1">
    <location>
        <begin position="821"/>
        <end position="844"/>
    </location>
</feature>
<reference evidence="2 4" key="2">
    <citation type="journal article" date="2013" name="Nature">
        <title>Insights into bilaterian evolution from three spiralian genomes.</title>
        <authorList>
            <person name="Simakov O."/>
            <person name="Marletaz F."/>
            <person name="Cho S.J."/>
            <person name="Edsinger-Gonzales E."/>
            <person name="Havlak P."/>
            <person name="Hellsten U."/>
            <person name="Kuo D.H."/>
            <person name="Larsson T."/>
            <person name="Lv J."/>
            <person name="Arendt D."/>
            <person name="Savage R."/>
            <person name="Osoegawa K."/>
            <person name="de Jong P."/>
            <person name="Grimwood J."/>
            <person name="Chapman J.A."/>
            <person name="Shapiro H."/>
            <person name="Aerts A."/>
            <person name="Otillar R.P."/>
            <person name="Terry A.Y."/>
            <person name="Boore J.L."/>
            <person name="Grigoriev I.V."/>
            <person name="Lindberg D.R."/>
            <person name="Seaver E.C."/>
            <person name="Weisblat D.A."/>
            <person name="Putnam N.H."/>
            <person name="Rokhsar D.S."/>
        </authorList>
    </citation>
    <scope>NUCLEOTIDE SEQUENCE</scope>
</reference>
<reference evidence="3" key="3">
    <citation type="submission" date="2015-06" db="UniProtKB">
        <authorList>
            <consortium name="EnsemblMetazoa"/>
        </authorList>
    </citation>
    <scope>IDENTIFICATION</scope>
</reference>
<feature type="region of interest" description="Disordered" evidence="1">
    <location>
        <begin position="462"/>
        <end position="481"/>
    </location>
</feature>
<dbReference type="EMBL" id="KB096324">
    <property type="protein sequence ID" value="ESO06235.1"/>
    <property type="molecule type" value="Genomic_DNA"/>
</dbReference>
<evidence type="ECO:0000256" key="1">
    <source>
        <dbReference type="SAM" id="MobiDB-lite"/>
    </source>
</evidence>
<accession>T1EQ71</accession>
<feature type="region of interest" description="Disordered" evidence="1">
    <location>
        <begin position="690"/>
        <end position="778"/>
    </location>
</feature>
<dbReference type="CTD" id="20198721"/>
<dbReference type="HOGENOM" id="CLU_307630_0_0_1"/>
<dbReference type="InParanoid" id="T1EQ71"/>
<name>T1EQ71_HELRO</name>
<dbReference type="GeneID" id="20198721"/>
<dbReference type="EMBL" id="AMQM01000591">
    <property type="status" value="NOT_ANNOTATED_CDS"/>
    <property type="molecule type" value="Genomic_DNA"/>
</dbReference>
<dbReference type="Proteomes" id="UP000015101">
    <property type="component" value="Unassembled WGS sequence"/>
</dbReference>
<feature type="region of interest" description="Disordered" evidence="1">
    <location>
        <begin position="559"/>
        <end position="592"/>
    </location>
</feature>
<organism evidence="3 4">
    <name type="scientific">Helobdella robusta</name>
    <name type="common">Californian leech</name>
    <dbReference type="NCBI Taxonomy" id="6412"/>
    <lineage>
        <taxon>Eukaryota</taxon>
        <taxon>Metazoa</taxon>
        <taxon>Spiralia</taxon>
        <taxon>Lophotrochozoa</taxon>
        <taxon>Annelida</taxon>
        <taxon>Clitellata</taxon>
        <taxon>Hirudinea</taxon>
        <taxon>Rhynchobdellida</taxon>
        <taxon>Glossiphoniidae</taxon>
        <taxon>Helobdella</taxon>
    </lineage>
</organism>
<dbReference type="EnsemblMetazoa" id="HelroT160393">
    <property type="protein sequence ID" value="HelroP160393"/>
    <property type="gene ID" value="HelroG160393"/>
</dbReference>
<feature type="compositionally biased region" description="Low complexity" evidence="1">
    <location>
        <begin position="568"/>
        <end position="577"/>
    </location>
</feature>
<dbReference type="AlphaFoldDB" id="T1EQ71"/>
<sequence>MIMKLIIIIYRLRMNNKTKVQVKPTASSTTNLFIPDWKWNILKKRKEKLCSVDSTLPTIPQWKLEVLRKRQEQRPGQSSKNNSLERYQRGNSLERKYLNCNNDEDDIAVFNKLLRRDRHMHSSVPNLNEINTYLDIYNDELNSSEIDNNTERLIPIISNPILRSDLEVRRARLSLNDDGDYDNDDQMIKKLSEEIKNEDRPLGEVEYGRGFVGKLLKKFSSLVNIEKDSKFKIKSNFYTNNNKTACKIINNSNNNQPVIKSGLFHNSNNNKNKNLNNQNMNILNMSDNNSKLNAITLTRSVNSKNNEEVRNISHDSTTANNQRNFNDQFSYHCSTNARANRKFTSDKGGDRYLWLNSYDNLYSENHSIISSNSLDSAFVNNNKKIKKSSQSLLNVSEVHSGHTNQTAPNKSQRLSLSEVDEFPKENQVKLTKSVFEKSCLDTVDHLDRGDMMSLHNSKYYSAKAKTGDPKKPSNQSRNITNNIEQKSVISGKHGRNQVVNNDINLPDILVSTSIQQQINTDNNMKQSKNKNEPNYKTYNSPRTVSNLPTSYQSLSKTATPVQQQPTAHNIKNNNNNINHDDNINHNSVNKPGSLLIRSSSNLISQTVAPYNNITNLHKTNNSTSNRKPSSNNNQQVHGTSYQNNRKNNDGDDDDDVPVTNIDSIMMDEVVDTNISYVNNNNTNNINAQQHYTHQPRSPSSTSSSSVSSSSSPSKYSKSRQHSPPPSAFKKSPPSVTSSSSSSSSTSPSSPPSNNVGTIYGNGVFDESKEGEPVESSKSTFTFEGEGIIYGKSVLAKNEKKTKTKKSRSKLNTFKNDEQAVTFVGPHTPPQIFEYPADPYDDYDQQSYRYNDYKVDGEDDDDDNDGDRERAMNGGELLLMKNKNVLKSPSVGSSTLASYKSRNQVDFEFGSTNQNFFNLGQQMNDDYNFKAGDHDLINGEMDYLVPAAPNPWSSSVTADILF</sequence>
<reference evidence="4" key="1">
    <citation type="submission" date="2012-12" db="EMBL/GenBank/DDBJ databases">
        <authorList>
            <person name="Hellsten U."/>
            <person name="Grimwood J."/>
            <person name="Chapman J.A."/>
            <person name="Shapiro H."/>
            <person name="Aerts A."/>
            <person name="Otillar R.P."/>
            <person name="Terry A.Y."/>
            <person name="Boore J.L."/>
            <person name="Simakov O."/>
            <person name="Marletaz F."/>
            <person name="Cho S.-J."/>
            <person name="Edsinger-Gonzales E."/>
            <person name="Havlak P."/>
            <person name="Kuo D.-H."/>
            <person name="Larsson T."/>
            <person name="Lv J."/>
            <person name="Arendt D."/>
            <person name="Savage R."/>
            <person name="Osoegawa K."/>
            <person name="de Jong P."/>
            <person name="Lindberg D.R."/>
            <person name="Seaver E.C."/>
            <person name="Weisblat D.A."/>
            <person name="Putnam N.H."/>
            <person name="Grigoriev I.V."/>
            <person name="Rokhsar D.S."/>
        </authorList>
    </citation>
    <scope>NUCLEOTIDE SEQUENCE</scope>
</reference>
<feature type="region of interest" description="Disordered" evidence="1">
    <location>
        <begin position="614"/>
        <end position="659"/>
    </location>
</feature>
<evidence type="ECO:0000313" key="3">
    <source>
        <dbReference type="EnsemblMetazoa" id="HelroP160393"/>
    </source>
</evidence>
<proteinExistence type="predicted"/>
<feature type="compositionally biased region" description="Polar residues" evidence="1">
    <location>
        <begin position="472"/>
        <end position="481"/>
    </location>
</feature>
<gene>
    <name evidence="3" type="primary">20198721</name>
    <name evidence="2" type="ORF">HELRODRAFT_160393</name>
</gene>
<feature type="compositionally biased region" description="Polar residues" evidence="1">
    <location>
        <begin position="614"/>
        <end position="642"/>
    </location>
</feature>
<dbReference type="KEGG" id="hro:HELRODRAFT_160393"/>
<dbReference type="RefSeq" id="XP_009015603.1">
    <property type="nucleotide sequence ID" value="XM_009017355.1"/>
</dbReference>
<feature type="region of interest" description="Disordered" evidence="1">
    <location>
        <begin position="520"/>
        <end position="544"/>
    </location>
</feature>
<evidence type="ECO:0000313" key="4">
    <source>
        <dbReference type="Proteomes" id="UP000015101"/>
    </source>
</evidence>